<feature type="transmembrane region" description="Helical" evidence="2">
    <location>
        <begin position="94"/>
        <end position="114"/>
    </location>
</feature>
<keyword evidence="2" id="KW-0812">Transmembrane</keyword>
<evidence type="ECO:0000256" key="2">
    <source>
        <dbReference type="SAM" id="Phobius"/>
    </source>
</evidence>
<feature type="transmembrane region" description="Helical" evidence="2">
    <location>
        <begin position="16"/>
        <end position="38"/>
    </location>
</feature>
<evidence type="ECO:0000313" key="3">
    <source>
        <dbReference type="EMBL" id="NEE10484.1"/>
    </source>
</evidence>
<comment type="caution">
    <text evidence="3">The sequence shown here is derived from an EMBL/GenBank/DDBJ whole genome shotgun (WGS) entry which is preliminary data.</text>
</comment>
<feature type="region of interest" description="Disordered" evidence="1">
    <location>
        <begin position="152"/>
        <end position="180"/>
    </location>
</feature>
<gene>
    <name evidence="3" type="ORF">G3M58_29030</name>
</gene>
<organism evidence="3">
    <name type="scientific">Streptomyces sp. SID7499</name>
    <dbReference type="NCBI Taxonomy" id="2706086"/>
    <lineage>
        <taxon>Bacteria</taxon>
        <taxon>Bacillati</taxon>
        <taxon>Actinomycetota</taxon>
        <taxon>Actinomycetes</taxon>
        <taxon>Kitasatosporales</taxon>
        <taxon>Streptomycetaceae</taxon>
        <taxon>Streptomyces</taxon>
    </lineage>
</organism>
<proteinExistence type="predicted"/>
<evidence type="ECO:0000256" key="1">
    <source>
        <dbReference type="SAM" id="MobiDB-lite"/>
    </source>
</evidence>
<keyword evidence="2" id="KW-0472">Membrane</keyword>
<feature type="transmembrane region" description="Helical" evidence="2">
    <location>
        <begin position="126"/>
        <end position="145"/>
    </location>
</feature>
<sequence>MERAERRGIVGRGVRVGLLMACAPVLPWAALALGVALVEFLRPGGDTRLAARDLRYGGLLTGGSLLAGAVMGLVLAGGLALASRVATRPGGLTLVAALLGALVFPAVFVVVAIGTDGAVAQLGTTFLAWPVMTAVAAAHGADVAGRTRRRPWLWPSGSAQERRPEPVTADAAPERPHRAS</sequence>
<feature type="transmembrane region" description="Helical" evidence="2">
    <location>
        <begin position="58"/>
        <end position="82"/>
    </location>
</feature>
<keyword evidence="2" id="KW-1133">Transmembrane helix</keyword>
<accession>A0A6G3WYF6</accession>
<dbReference type="EMBL" id="JAAGMN010003025">
    <property type="protein sequence ID" value="NEE10484.1"/>
    <property type="molecule type" value="Genomic_DNA"/>
</dbReference>
<dbReference type="AlphaFoldDB" id="A0A6G3WYF6"/>
<protein>
    <submittedName>
        <fullName evidence="3">Uncharacterized protein</fullName>
    </submittedName>
</protein>
<reference evidence="3" key="1">
    <citation type="submission" date="2020-01" db="EMBL/GenBank/DDBJ databases">
        <title>Insect and environment-associated Actinomycetes.</title>
        <authorList>
            <person name="Currrie C."/>
            <person name="Chevrette M."/>
            <person name="Carlson C."/>
            <person name="Stubbendieck R."/>
            <person name="Wendt-Pienkowski E."/>
        </authorList>
    </citation>
    <scope>NUCLEOTIDE SEQUENCE</scope>
    <source>
        <strain evidence="3">SID7499</strain>
    </source>
</reference>
<name>A0A6G3WYF6_9ACTN</name>